<feature type="compositionally biased region" description="Low complexity" evidence="1">
    <location>
        <begin position="22"/>
        <end position="32"/>
    </location>
</feature>
<feature type="region of interest" description="Disordered" evidence="1">
    <location>
        <begin position="1"/>
        <end position="35"/>
    </location>
</feature>
<organism evidence="2 3">
    <name type="scientific">Prorocentrum cordatum</name>
    <dbReference type="NCBI Taxonomy" id="2364126"/>
    <lineage>
        <taxon>Eukaryota</taxon>
        <taxon>Sar</taxon>
        <taxon>Alveolata</taxon>
        <taxon>Dinophyceae</taxon>
        <taxon>Prorocentrales</taxon>
        <taxon>Prorocentraceae</taxon>
        <taxon>Prorocentrum</taxon>
    </lineage>
</organism>
<proteinExistence type="predicted"/>
<protein>
    <submittedName>
        <fullName evidence="2">Uncharacterized protein</fullName>
    </submittedName>
</protein>
<evidence type="ECO:0000313" key="3">
    <source>
        <dbReference type="Proteomes" id="UP001189429"/>
    </source>
</evidence>
<comment type="caution">
    <text evidence="2">The sequence shown here is derived from an EMBL/GenBank/DDBJ whole genome shotgun (WGS) entry which is preliminary data.</text>
</comment>
<accession>A0ABN9S7W6</accession>
<feature type="region of interest" description="Disordered" evidence="1">
    <location>
        <begin position="114"/>
        <end position="133"/>
    </location>
</feature>
<evidence type="ECO:0000256" key="1">
    <source>
        <dbReference type="SAM" id="MobiDB-lite"/>
    </source>
</evidence>
<name>A0ABN9S7W6_9DINO</name>
<feature type="non-terminal residue" evidence="2">
    <location>
        <position position="133"/>
    </location>
</feature>
<reference evidence="2" key="1">
    <citation type="submission" date="2023-10" db="EMBL/GenBank/DDBJ databases">
        <authorList>
            <person name="Chen Y."/>
            <person name="Shah S."/>
            <person name="Dougan E. K."/>
            <person name="Thang M."/>
            <person name="Chan C."/>
        </authorList>
    </citation>
    <scope>NUCLEOTIDE SEQUENCE [LARGE SCALE GENOMIC DNA]</scope>
</reference>
<dbReference type="EMBL" id="CAUYUJ010009901">
    <property type="protein sequence ID" value="CAK0827976.1"/>
    <property type="molecule type" value="Genomic_DNA"/>
</dbReference>
<feature type="non-terminal residue" evidence="2">
    <location>
        <position position="1"/>
    </location>
</feature>
<keyword evidence="3" id="KW-1185">Reference proteome</keyword>
<dbReference type="Proteomes" id="UP001189429">
    <property type="component" value="Unassembled WGS sequence"/>
</dbReference>
<evidence type="ECO:0000313" key="2">
    <source>
        <dbReference type="EMBL" id="CAK0827976.1"/>
    </source>
</evidence>
<sequence length="133" mass="14314">RRAGNPRGRFALPPGRVRRGGAARPAPGLRVGQSRGGLLPVPGVLPRVACRHQVRRRRRAAAERAGSGAVPVHAGGAEQQRFWQERPHRGRVLAGPLHAVRAVSAACALPLPARGRWLPRPAPRRQVSPPPPR</sequence>
<gene>
    <name evidence="2" type="ORF">PCOR1329_LOCUS27363</name>
</gene>